<comment type="caution">
    <text evidence="10">The sequence shown here is derived from an EMBL/GenBank/DDBJ whole genome shotgun (WGS) entry which is preliminary data.</text>
</comment>
<evidence type="ECO:0000256" key="2">
    <source>
        <dbReference type="ARBA" id="ARBA00022679"/>
    </source>
</evidence>
<protein>
    <submittedName>
        <fullName evidence="10">Uncharacterized protein</fullName>
    </submittedName>
</protein>
<dbReference type="PROSITE" id="PS51285">
    <property type="entry name" value="AGC_KINASE_CTER"/>
    <property type="match status" value="1"/>
</dbReference>
<evidence type="ECO:0000256" key="7">
    <source>
        <dbReference type="RuleBase" id="RU000304"/>
    </source>
</evidence>
<evidence type="ECO:0000256" key="6">
    <source>
        <dbReference type="PROSITE-ProRule" id="PRU10141"/>
    </source>
</evidence>
<gene>
    <name evidence="10" type="ORF">SteCoe_27086</name>
</gene>
<feature type="binding site" evidence="6">
    <location>
        <position position="50"/>
    </location>
    <ligand>
        <name>ATP</name>
        <dbReference type="ChEBI" id="CHEBI:30616"/>
    </ligand>
</feature>
<keyword evidence="4" id="KW-0418">Kinase</keyword>
<dbReference type="Proteomes" id="UP000187209">
    <property type="component" value="Unassembled WGS sequence"/>
</dbReference>
<dbReference type="InterPro" id="IPR008271">
    <property type="entry name" value="Ser/Thr_kinase_AS"/>
</dbReference>
<evidence type="ECO:0000256" key="5">
    <source>
        <dbReference type="ARBA" id="ARBA00022840"/>
    </source>
</evidence>
<dbReference type="FunFam" id="1.10.510.10:FF:000005">
    <property type="entry name" value="cAMP-dependent protein kinase catalytic subunit alpha"/>
    <property type="match status" value="1"/>
</dbReference>
<dbReference type="PROSITE" id="PS00108">
    <property type="entry name" value="PROTEIN_KINASE_ST"/>
    <property type="match status" value="1"/>
</dbReference>
<organism evidence="10 11">
    <name type="scientific">Stentor coeruleus</name>
    <dbReference type="NCBI Taxonomy" id="5963"/>
    <lineage>
        <taxon>Eukaryota</taxon>
        <taxon>Sar</taxon>
        <taxon>Alveolata</taxon>
        <taxon>Ciliophora</taxon>
        <taxon>Postciliodesmatophora</taxon>
        <taxon>Heterotrichea</taxon>
        <taxon>Heterotrichida</taxon>
        <taxon>Stentoridae</taxon>
        <taxon>Stentor</taxon>
    </lineage>
</organism>
<dbReference type="InterPro" id="IPR017441">
    <property type="entry name" value="Protein_kinase_ATP_BS"/>
</dbReference>
<evidence type="ECO:0000256" key="3">
    <source>
        <dbReference type="ARBA" id="ARBA00022741"/>
    </source>
</evidence>
<keyword evidence="3 6" id="KW-0547">Nucleotide-binding</keyword>
<sequence>MNNKQNGSSNRNKLSFNDFEILTTLGTGTFGRVRLVKIKGNNSTQPFALKMLKKTVVIKLKQLEHIKSEKSVLERFKHPFIITLLTTFQDSTFIYMLLEYACGGELFSRVRREGRFSNDVALFYTCEIVLAFEYLHNSNIAYRDLKPENILIDKDGHVKITDFGFAKYITESSYTLCGTPEYLAPEIIQNEGHNISVDWWALGILIYEMIAGFPPFYDENPIEIYKKILSGRIEFSKVFNKDVKDLIKKFLQADVRKRYGLGGKGMDVIKKHKWFRGVDWNLVLRKGIPPPWVPEVRSQDDTHFFDNYPDSVDFIPPPPPDVNVLFKDF</sequence>
<name>A0A1R2BBD5_9CILI</name>
<dbReference type="FunFam" id="3.30.200.20:FF:000042">
    <property type="entry name" value="Aurora kinase A"/>
    <property type="match status" value="1"/>
</dbReference>
<evidence type="ECO:0000313" key="11">
    <source>
        <dbReference type="Proteomes" id="UP000187209"/>
    </source>
</evidence>
<dbReference type="PROSITE" id="PS50011">
    <property type="entry name" value="PROTEIN_KINASE_DOM"/>
    <property type="match status" value="1"/>
</dbReference>
<dbReference type="InterPro" id="IPR000719">
    <property type="entry name" value="Prot_kinase_dom"/>
</dbReference>
<dbReference type="Pfam" id="PF00069">
    <property type="entry name" value="Pkinase"/>
    <property type="match status" value="1"/>
</dbReference>
<keyword evidence="5 6" id="KW-0067">ATP-binding</keyword>
<dbReference type="EMBL" id="MPUH01000776">
    <property type="protein sequence ID" value="OMJ74067.1"/>
    <property type="molecule type" value="Genomic_DNA"/>
</dbReference>
<dbReference type="PANTHER" id="PTHR24353">
    <property type="entry name" value="CYCLIC NUCLEOTIDE-DEPENDENT PROTEIN KINASE"/>
    <property type="match status" value="1"/>
</dbReference>
<dbReference type="CDD" id="cd05580">
    <property type="entry name" value="STKc_PKA_like"/>
    <property type="match status" value="1"/>
</dbReference>
<feature type="domain" description="AGC-kinase C-terminal" evidence="9">
    <location>
        <begin position="276"/>
        <end position="329"/>
    </location>
</feature>
<dbReference type="OrthoDB" id="63267at2759"/>
<dbReference type="GO" id="GO:0004691">
    <property type="term" value="F:cAMP-dependent protein kinase activity"/>
    <property type="evidence" value="ECO:0007669"/>
    <property type="project" value="TreeGrafter"/>
</dbReference>
<reference evidence="10 11" key="1">
    <citation type="submission" date="2016-11" db="EMBL/GenBank/DDBJ databases">
        <title>The macronuclear genome of Stentor coeruleus: a giant cell with tiny introns.</title>
        <authorList>
            <person name="Slabodnick M."/>
            <person name="Ruby J.G."/>
            <person name="Reiff S.B."/>
            <person name="Swart E.C."/>
            <person name="Gosai S."/>
            <person name="Prabakaran S."/>
            <person name="Witkowska E."/>
            <person name="Larue G.E."/>
            <person name="Fisher S."/>
            <person name="Freeman R.M."/>
            <person name="Gunawardena J."/>
            <person name="Chu W."/>
            <person name="Stover N.A."/>
            <person name="Gregory B.D."/>
            <person name="Nowacki M."/>
            <person name="Derisi J."/>
            <person name="Roy S.W."/>
            <person name="Marshall W.F."/>
            <person name="Sood P."/>
        </authorList>
    </citation>
    <scope>NUCLEOTIDE SEQUENCE [LARGE SCALE GENOMIC DNA]</scope>
    <source>
        <strain evidence="10">WM001</strain>
    </source>
</reference>
<dbReference type="SMART" id="SM00220">
    <property type="entry name" value="S_TKc"/>
    <property type="match status" value="1"/>
</dbReference>
<dbReference type="SMART" id="SM00133">
    <property type="entry name" value="S_TK_X"/>
    <property type="match status" value="1"/>
</dbReference>
<keyword evidence="2" id="KW-0808">Transferase</keyword>
<dbReference type="SUPFAM" id="SSF56112">
    <property type="entry name" value="Protein kinase-like (PK-like)"/>
    <property type="match status" value="1"/>
</dbReference>
<dbReference type="PANTHER" id="PTHR24353:SF37">
    <property type="entry name" value="CAMP-DEPENDENT PROTEIN KINASE CATALYTIC SUBUNIT PRKX"/>
    <property type="match status" value="1"/>
</dbReference>
<comment type="similarity">
    <text evidence="7">Belongs to the protein kinase superfamily.</text>
</comment>
<feature type="domain" description="Protein kinase" evidence="8">
    <location>
        <begin position="19"/>
        <end position="275"/>
    </location>
</feature>
<evidence type="ECO:0000259" key="8">
    <source>
        <dbReference type="PROSITE" id="PS50011"/>
    </source>
</evidence>
<dbReference type="PROSITE" id="PS00107">
    <property type="entry name" value="PROTEIN_KINASE_ATP"/>
    <property type="match status" value="1"/>
</dbReference>
<evidence type="ECO:0000256" key="4">
    <source>
        <dbReference type="ARBA" id="ARBA00022777"/>
    </source>
</evidence>
<dbReference type="GO" id="GO:0005952">
    <property type="term" value="C:cAMP-dependent protein kinase complex"/>
    <property type="evidence" value="ECO:0007669"/>
    <property type="project" value="TreeGrafter"/>
</dbReference>
<dbReference type="Gene3D" id="1.10.510.10">
    <property type="entry name" value="Transferase(Phosphotransferase) domain 1"/>
    <property type="match status" value="1"/>
</dbReference>
<dbReference type="Gene3D" id="3.30.200.20">
    <property type="entry name" value="Phosphorylase Kinase, domain 1"/>
    <property type="match status" value="1"/>
</dbReference>
<keyword evidence="11" id="KW-1185">Reference proteome</keyword>
<evidence type="ECO:0000259" key="9">
    <source>
        <dbReference type="PROSITE" id="PS51285"/>
    </source>
</evidence>
<evidence type="ECO:0000313" key="10">
    <source>
        <dbReference type="EMBL" id="OMJ74067.1"/>
    </source>
</evidence>
<dbReference type="InterPro" id="IPR011009">
    <property type="entry name" value="Kinase-like_dom_sf"/>
</dbReference>
<dbReference type="GO" id="GO:0005524">
    <property type="term" value="F:ATP binding"/>
    <property type="evidence" value="ECO:0007669"/>
    <property type="project" value="UniProtKB-UniRule"/>
</dbReference>
<dbReference type="GO" id="GO:0009653">
    <property type="term" value="P:anatomical structure morphogenesis"/>
    <property type="evidence" value="ECO:0007669"/>
    <property type="project" value="UniProtKB-ARBA"/>
</dbReference>
<dbReference type="InterPro" id="IPR000961">
    <property type="entry name" value="AGC-kinase_C"/>
</dbReference>
<keyword evidence="1 7" id="KW-0723">Serine/threonine-protein kinase</keyword>
<accession>A0A1R2BBD5</accession>
<proteinExistence type="inferred from homology"/>
<evidence type="ECO:0000256" key="1">
    <source>
        <dbReference type="ARBA" id="ARBA00022527"/>
    </source>
</evidence>
<dbReference type="AlphaFoldDB" id="A0A1R2BBD5"/>